<keyword evidence="1" id="KW-0812">Transmembrane</keyword>
<keyword evidence="4" id="KW-1185">Reference proteome</keyword>
<feature type="transmembrane region" description="Helical" evidence="1">
    <location>
        <begin position="78"/>
        <end position="99"/>
    </location>
</feature>
<evidence type="ECO:0000313" key="3">
    <source>
        <dbReference type="Ensembl" id="ENSANAP00000027674.1"/>
    </source>
</evidence>
<dbReference type="Ensembl" id="ENSANAT00000045688.1">
    <property type="protein sequence ID" value="ENSANAP00000027674.1"/>
    <property type="gene ID" value="ENSANAG00000031700.1"/>
</dbReference>
<dbReference type="GeneID" id="105711760"/>
<keyword evidence="1" id="KW-1133">Transmembrane helix</keyword>
<keyword evidence="2" id="KW-0732">Signal</keyword>
<sequence>MSNQGLLLIFSLLFICFIRETFGIGDGSIWAKVGWEILPEEVHYWKVKCPPSYCLPYPLDKLCCNLANMDIFCSCLKLIYVLLQVLFFILSVLSVHYLWKKWKKHQIKLKNQSSSEKSGNDLESPSIQNIDQILYRLMTLTSMISKILKHRSYYPSSNKIRHCKFRKKKKTKEEGAKRY</sequence>
<reference evidence="3" key="1">
    <citation type="submission" date="2025-08" db="UniProtKB">
        <authorList>
            <consortium name="Ensembl"/>
        </authorList>
    </citation>
    <scope>IDENTIFICATION</scope>
</reference>
<dbReference type="GeneTree" id="ENSGT00520000059630"/>
<dbReference type="AlphaFoldDB" id="A0A2K5E3F4"/>
<proteinExistence type="predicted"/>
<evidence type="ECO:0000256" key="1">
    <source>
        <dbReference type="SAM" id="Phobius"/>
    </source>
</evidence>
<dbReference type="PANTHER" id="PTHR39232:SF1">
    <property type="entry name" value="TESTIS-EXPRESSED PROTEIN 50"/>
    <property type="match status" value="1"/>
</dbReference>
<reference evidence="3" key="2">
    <citation type="submission" date="2025-09" db="UniProtKB">
        <authorList>
            <consortium name="Ensembl"/>
        </authorList>
    </citation>
    <scope>IDENTIFICATION</scope>
</reference>
<dbReference type="STRING" id="37293.ENSANAP00000027674"/>
<dbReference type="PANTHER" id="PTHR39232">
    <property type="entry name" value="TESTIS-EXPRESSED PROTEIN 50"/>
    <property type="match status" value="1"/>
</dbReference>
<dbReference type="KEGG" id="anan:105711760"/>
<dbReference type="OrthoDB" id="9602643at2759"/>
<evidence type="ECO:0000313" key="4">
    <source>
        <dbReference type="Proteomes" id="UP000233020"/>
    </source>
</evidence>
<dbReference type="OMA" id="EVHYWKV"/>
<dbReference type="Proteomes" id="UP000233020">
    <property type="component" value="Unplaced"/>
</dbReference>
<accession>A0A2K5E3F4</accession>
<organism evidence="3 4">
    <name type="scientific">Aotus nancymaae</name>
    <name type="common">Ma's night monkey</name>
    <dbReference type="NCBI Taxonomy" id="37293"/>
    <lineage>
        <taxon>Eukaryota</taxon>
        <taxon>Metazoa</taxon>
        <taxon>Chordata</taxon>
        <taxon>Craniata</taxon>
        <taxon>Vertebrata</taxon>
        <taxon>Euteleostomi</taxon>
        <taxon>Mammalia</taxon>
        <taxon>Eutheria</taxon>
        <taxon>Euarchontoglires</taxon>
        <taxon>Primates</taxon>
        <taxon>Haplorrhini</taxon>
        <taxon>Platyrrhini</taxon>
        <taxon>Aotidae</taxon>
        <taxon>Aotus</taxon>
    </lineage>
</organism>
<protein>
    <submittedName>
        <fullName evidence="3">Testis expressed 50</fullName>
    </submittedName>
</protein>
<feature type="chain" id="PRO_5014396270" evidence="2">
    <location>
        <begin position="24"/>
        <end position="179"/>
    </location>
</feature>
<keyword evidence="1" id="KW-0472">Membrane</keyword>
<feature type="signal peptide" evidence="2">
    <location>
        <begin position="1"/>
        <end position="23"/>
    </location>
</feature>
<dbReference type="InterPro" id="IPR038833">
    <property type="entry name" value="TEX50"/>
</dbReference>
<dbReference type="CTD" id="730159"/>
<name>A0A2K5E3F4_AOTNA</name>
<gene>
    <name evidence="3" type="primary">TEX50</name>
</gene>
<evidence type="ECO:0000256" key="2">
    <source>
        <dbReference type="SAM" id="SignalP"/>
    </source>
</evidence>